<feature type="domain" description="Cytidyltransferase-like" evidence="3">
    <location>
        <begin position="9"/>
        <end position="118"/>
    </location>
</feature>
<dbReference type="Proteomes" id="UP001597063">
    <property type="component" value="Unassembled WGS sequence"/>
</dbReference>
<dbReference type="RefSeq" id="WP_131759651.1">
    <property type="nucleotide sequence ID" value="NZ_CAACUY010000085.1"/>
</dbReference>
<dbReference type="Gene3D" id="3.40.50.620">
    <property type="entry name" value="HUPs"/>
    <property type="match status" value="1"/>
</dbReference>
<comment type="caution">
    <text evidence="4">The sequence shown here is derived from an EMBL/GenBank/DDBJ whole genome shotgun (WGS) entry which is preliminary data.</text>
</comment>
<gene>
    <name evidence="4" type="ORF">ACFQZM_11550</name>
</gene>
<dbReference type="InterPro" id="IPR014729">
    <property type="entry name" value="Rossmann-like_a/b/a_fold"/>
</dbReference>
<dbReference type="PANTHER" id="PTHR43793">
    <property type="entry name" value="FAD SYNTHASE"/>
    <property type="match status" value="1"/>
</dbReference>
<dbReference type="GO" id="GO:0016779">
    <property type="term" value="F:nucleotidyltransferase activity"/>
    <property type="evidence" value="ECO:0007669"/>
    <property type="project" value="UniProtKB-KW"/>
</dbReference>
<dbReference type="EMBL" id="JBHTGP010000006">
    <property type="protein sequence ID" value="MFD0685134.1"/>
    <property type="molecule type" value="Genomic_DNA"/>
</dbReference>
<sequence>MDGAVGFSPGVFDLFHVGHLDVLRRAERSCGRLVAGVLADELAEDLLGTRPIVPLIERMEIVGNCRHVAEVVALTHADLRRAWRDLRFDVLFAGPPDAVVPADAETLLDGTGARVVRFTDLVETASPALRAALAGESGEAGVRTSVA</sequence>
<organism evidence="4 5">
    <name type="scientific">Actinomadura fibrosa</name>
    <dbReference type="NCBI Taxonomy" id="111802"/>
    <lineage>
        <taxon>Bacteria</taxon>
        <taxon>Bacillati</taxon>
        <taxon>Actinomycetota</taxon>
        <taxon>Actinomycetes</taxon>
        <taxon>Streptosporangiales</taxon>
        <taxon>Thermomonosporaceae</taxon>
        <taxon>Actinomadura</taxon>
    </lineage>
</organism>
<dbReference type="Pfam" id="PF01467">
    <property type="entry name" value="CTP_transf_like"/>
    <property type="match status" value="1"/>
</dbReference>
<dbReference type="PANTHER" id="PTHR43793:SF1">
    <property type="entry name" value="FAD SYNTHASE"/>
    <property type="match status" value="1"/>
</dbReference>
<accession>A0ABW2XFA0</accession>
<protein>
    <submittedName>
        <fullName evidence="4">Adenylyltransferase/cytidyltransferase family protein</fullName>
    </submittedName>
</protein>
<proteinExistence type="predicted"/>
<dbReference type="InterPro" id="IPR050385">
    <property type="entry name" value="Archaeal_FAD_synthase"/>
</dbReference>
<keyword evidence="1" id="KW-0808">Transferase</keyword>
<dbReference type="SUPFAM" id="SSF52374">
    <property type="entry name" value="Nucleotidylyl transferase"/>
    <property type="match status" value="1"/>
</dbReference>
<reference evidence="5" key="1">
    <citation type="journal article" date="2019" name="Int. J. Syst. Evol. Microbiol.">
        <title>The Global Catalogue of Microorganisms (GCM) 10K type strain sequencing project: providing services to taxonomists for standard genome sequencing and annotation.</title>
        <authorList>
            <consortium name="The Broad Institute Genomics Platform"/>
            <consortium name="The Broad Institute Genome Sequencing Center for Infectious Disease"/>
            <person name="Wu L."/>
            <person name="Ma J."/>
        </authorList>
    </citation>
    <scope>NUCLEOTIDE SEQUENCE [LARGE SCALE GENOMIC DNA]</scope>
    <source>
        <strain evidence="5">JCM 9371</strain>
    </source>
</reference>
<name>A0ABW2XFA0_9ACTN</name>
<evidence type="ECO:0000259" key="3">
    <source>
        <dbReference type="Pfam" id="PF01467"/>
    </source>
</evidence>
<dbReference type="InterPro" id="IPR004821">
    <property type="entry name" value="Cyt_trans-like"/>
</dbReference>
<keyword evidence="2 4" id="KW-0548">Nucleotidyltransferase</keyword>
<evidence type="ECO:0000256" key="2">
    <source>
        <dbReference type="ARBA" id="ARBA00022695"/>
    </source>
</evidence>
<evidence type="ECO:0000313" key="4">
    <source>
        <dbReference type="EMBL" id="MFD0685134.1"/>
    </source>
</evidence>
<evidence type="ECO:0000313" key="5">
    <source>
        <dbReference type="Proteomes" id="UP001597063"/>
    </source>
</evidence>
<dbReference type="NCBIfam" id="TIGR00125">
    <property type="entry name" value="cyt_tran_rel"/>
    <property type="match status" value="1"/>
</dbReference>
<evidence type="ECO:0000256" key="1">
    <source>
        <dbReference type="ARBA" id="ARBA00022679"/>
    </source>
</evidence>
<keyword evidence="5" id="KW-1185">Reference proteome</keyword>